<accession>A0A8S3STA6</accession>
<reference evidence="1" key="1">
    <citation type="submission" date="2021-03" db="EMBL/GenBank/DDBJ databases">
        <authorList>
            <person name="Bekaert M."/>
        </authorList>
    </citation>
    <scope>NUCLEOTIDE SEQUENCE</scope>
</reference>
<protein>
    <submittedName>
        <fullName evidence="1">Uncharacterized protein</fullName>
    </submittedName>
</protein>
<dbReference type="EMBL" id="CAJPWZ010001720">
    <property type="protein sequence ID" value="CAG2222027.1"/>
    <property type="molecule type" value="Genomic_DNA"/>
</dbReference>
<proteinExistence type="predicted"/>
<comment type="caution">
    <text evidence="1">The sequence shown here is derived from an EMBL/GenBank/DDBJ whole genome shotgun (WGS) entry which is preliminary data.</text>
</comment>
<sequence length="220" mass="25681">MHKTYKSRDALRRHERTVHQIYRMYLHTLLLELSLLSTEEITGRGDDAQKAAQSTLEVLEDPCPQDIDDYIPDEYYFDEENQDYAGEGSSTSAIVKKRKSAKNAKRMKWTETEEKEIRVACLFFTANKLILMGKEDKRDEFTSTLSKAWSFHRNWKSHIVRARNQDCAKSKILDNFGQNDILIVLDWAILAPKIQERSEQLVCKRGISWHISVSLIKEQN</sequence>
<name>A0A8S3STA6_MYTED</name>
<organism evidence="1 2">
    <name type="scientific">Mytilus edulis</name>
    <name type="common">Blue mussel</name>
    <dbReference type="NCBI Taxonomy" id="6550"/>
    <lineage>
        <taxon>Eukaryota</taxon>
        <taxon>Metazoa</taxon>
        <taxon>Spiralia</taxon>
        <taxon>Lophotrochozoa</taxon>
        <taxon>Mollusca</taxon>
        <taxon>Bivalvia</taxon>
        <taxon>Autobranchia</taxon>
        <taxon>Pteriomorphia</taxon>
        <taxon>Mytilida</taxon>
        <taxon>Mytiloidea</taxon>
        <taxon>Mytilidae</taxon>
        <taxon>Mytilinae</taxon>
        <taxon>Mytilus</taxon>
    </lineage>
</organism>
<dbReference type="OrthoDB" id="6145947at2759"/>
<dbReference type="AlphaFoldDB" id="A0A8S3STA6"/>
<keyword evidence="2" id="KW-1185">Reference proteome</keyword>
<evidence type="ECO:0000313" key="1">
    <source>
        <dbReference type="EMBL" id="CAG2222027.1"/>
    </source>
</evidence>
<gene>
    <name evidence="1" type="ORF">MEDL_35397</name>
</gene>
<dbReference type="Proteomes" id="UP000683360">
    <property type="component" value="Unassembled WGS sequence"/>
</dbReference>
<evidence type="ECO:0000313" key="2">
    <source>
        <dbReference type="Proteomes" id="UP000683360"/>
    </source>
</evidence>